<dbReference type="InParanoid" id="S7XTC5"/>
<evidence type="ECO:0000313" key="2">
    <source>
        <dbReference type="EMBL" id="EPR79143.1"/>
    </source>
</evidence>
<evidence type="ECO:0000256" key="1">
    <source>
        <dbReference type="ARBA" id="ARBA00010381"/>
    </source>
</evidence>
<dbReference type="InterPro" id="IPR039796">
    <property type="entry name" value="MIP18"/>
</dbReference>
<dbReference type="AlphaFoldDB" id="S7XTC5"/>
<reference evidence="3" key="1">
    <citation type="journal article" date="2013" name="PLoS Genet.">
        <title>The genome of Spraguea lophii and the basis of host-microsporidian interactions.</title>
        <authorList>
            <person name="Campbell S.E."/>
            <person name="Williams T.A."/>
            <person name="Yousuf A."/>
            <person name="Soanes D.M."/>
            <person name="Paszkiewicz K.H."/>
            <person name="Williams B.A.P."/>
        </authorList>
    </citation>
    <scope>NUCLEOTIDE SEQUENCE [LARGE SCALE GENOMIC DNA]</scope>
    <source>
        <strain evidence="3">42_110</strain>
    </source>
</reference>
<dbReference type="GO" id="GO:0016226">
    <property type="term" value="P:iron-sulfur cluster assembly"/>
    <property type="evidence" value="ECO:0007669"/>
    <property type="project" value="EnsemblFungi"/>
</dbReference>
<comment type="similarity">
    <text evidence="1">Belongs to the MIP18 family.</text>
</comment>
<gene>
    <name evidence="2" type="ORF">SLOPH_1651</name>
</gene>
<dbReference type="PANTHER" id="PTHR12377">
    <property type="entry name" value="CYTOSOLIC IRON-SULFUR ASSEMBLY COMPONENT 2B-RELATED"/>
    <property type="match status" value="1"/>
</dbReference>
<dbReference type="SUPFAM" id="SSF117916">
    <property type="entry name" value="Fe-S cluster assembly (FSCA) domain-like"/>
    <property type="match status" value="1"/>
</dbReference>
<protein>
    <submittedName>
        <fullName evidence="2">Uncharacterized protein</fullName>
    </submittedName>
</protein>
<dbReference type="Proteomes" id="UP000014978">
    <property type="component" value="Unassembled WGS sequence"/>
</dbReference>
<dbReference type="EMBL" id="ATCN01000388">
    <property type="protein sequence ID" value="EPR79143.1"/>
    <property type="molecule type" value="Genomic_DNA"/>
</dbReference>
<dbReference type="FunCoup" id="S7XTC5">
    <property type="interactions" value="104"/>
</dbReference>
<dbReference type="GO" id="GO:0051604">
    <property type="term" value="P:protein maturation"/>
    <property type="evidence" value="ECO:0007669"/>
    <property type="project" value="InterPro"/>
</dbReference>
<dbReference type="OMA" id="IRCCWAR"/>
<dbReference type="Gene3D" id="3.30.300.130">
    <property type="entry name" value="Fe-S cluster assembly (FSCA)"/>
    <property type="match status" value="1"/>
</dbReference>
<evidence type="ECO:0000313" key="3">
    <source>
        <dbReference type="Proteomes" id="UP000014978"/>
    </source>
</evidence>
<comment type="caution">
    <text evidence="2">The sequence shown here is derived from an EMBL/GenBank/DDBJ whole genome shotgun (WGS) entry which is preliminary data.</text>
</comment>
<keyword evidence="3" id="KW-1185">Reference proteome</keyword>
<accession>S7XTC5</accession>
<organism evidence="2 3">
    <name type="scientific">Spraguea lophii (strain 42_110)</name>
    <name type="common">Microsporidian parasite</name>
    <dbReference type="NCBI Taxonomy" id="1358809"/>
    <lineage>
        <taxon>Eukaryota</taxon>
        <taxon>Fungi</taxon>
        <taxon>Fungi incertae sedis</taxon>
        <taxon>Microsporidia</taxon>
        <taxon>Spragueidae</taxon>
        <taxon>Spraguea</taxon>
    </lineage>
</organism>
<dbReference type="Gene3D" id="6.10.250.1280">
    <property type="match status" value="1"/>
</dbReference>
<dbReference type="GO" id="GO:0097361">
    <property type="term" value="C:cytosolic [4Fe-4S] assembly targeting complex"/>
    <property type="evidence" value="ECO:0007669"/>
    <property type="project" value="EnsemblFungi"/>
</dbReference>
<dbReference type="VEuPathDB" id="MicrosporidiaDB:SLOPH_1651"/>
<dbReference type="PANTHER" id="PTHR12377:SF0">
    <property type="entry name" value="CYTOSOLIC IRON-SULFUR ASSEMBLY COMPONENT 2B"/>
    <property type="match status" value="1"/>
</dbReference>
<dbReference type="OrthoDB" id="2746at2759"/>
<name>S7XTC5_SPRLO</name>
<dbReference type="InterPro" id="IPR034904">
    <property type="entry name" value="FSCA_dom_sf"/>
</dbReference>
<dbReference type="STRING" id="1358809.S7XTC5"/>
<proteinExistence type="inferred from homology"/>
<dbReference type="HOGENOM" id="CLU_075876_4_1_1"/>
<sequence>MNLNPEIKEKNLERFKLDLKDNVLLDVNKHAIYELIRDIKDPEHPLSLESLDVVDLELIQILEVENNIQGRNIGKKIKQIVVEFVPTIPHCSMASVIGLSIKYQLLKYIKGYWIVVNIKKDTHSNYNQLNKQLNDKDRVNAALENDTLIEMLESSIPKLL</sequence>